<dbReference type="InterPro" id="IPR050832">
    <property type="entry name" value="Bact_Acetyltransf"/>
</dbReference>
<accession>A0A6N9Q4H4</accession>
<dbReference type="PANTHER" id="PTHR43877">
    <property type="entry name" value="AMINOALKYLPHOSPHONATE N-ACETYLTRANSFERASE-RELATED-RELATED"/>
    <property type="match status" value="1"/>
</dbReference>
<reference evidence="4 5" key="1">
    <citation type="submission" date="2019-01" db="EMBL/GenBank/DDBJ databases">
        <title>Chengkuizengella sp. nov., isolated from deep-sea sediment of East Pacific Ocean.</title>
        <authorList>
            <person name="Yang J."/>
            <person name="Lai Q."/>
            <person name="Shao Z."/>
        </authorList>
    </citation>
    <scope>NUCLEOTIDE SEQUENCE [LARGE SCALE GENOMIC DNA]</scope>
    <source>
        <strain evidence="4 5">YPA3-1-1</strain>
    </source>
</reference>
<dbReference type="SUPFAM" id="SSF55729">
    <property type="entry name" value="Acyl-CoA N-acyltransferases (Nat)"/>
    <property type="match status" value="1"/>
</dbReference>
<evidence type="ECO:0000313" key="5">
    <source>
        <dbReference type="Proteomes" id="UP000448943"/>
    </source>
</evidence>
<dbReference type="OrthoDB" id="67353at2"/>
<organism evidence="4 5">
    <name type="scientific">Chengkuizengella marina</name>
    <dbReference type="NCBI Taxonomy" id="2507566"/>
    <lineage>
        <taxon>Bacteria</taxon>
        <taxon>Bacillati</taxon>
        <taxon>Bacillota</taxon>
        <taxon>Bacilli</taxon>
        <taxon>Bacillales</taxon>
        <taxon>Paenibacillaceae</taxon>
        <taxon>Chengkuizengella</taxon>
    </lineage>
</organism>
<comment type="caution">
    <text evidence="4">The sequence shown here is derived from an EMBL/GenBank/DDBJ whole genome shotgun (WGS) entry which is preliminary data.</text>
</comment>
<evidence type="ECO:0000256" key="2">
    <source>
        <dbReference type="ARBA" id="ARBA00023315"/>
    </source>
</evidence>
<name>A0A6N9Q4H4_9BACL</name>
<evidence type="ECO:0000259" key="3">
    <source>
        <dbReference type="PROSITE" id="PS51186"/>
    </source>
</evidence>
<protein>
    <submittedName>
        <fullName evidence="4">GNAT family N-acetyltransferase</fullName>
    </submittedName>
</protein>
<keyword evidence="1 4" id="KW-0808">Transferase</keyword>
<dbReference type="PANTHER" id="PTHR43877:SF2">
    <property type="entry name" value="AMINOALKYLPHOSPHONATE N-ACETYLTRANSFERASE-RELATED"/>
    <property type="match status" value="1"/>
</dbReference>
<dbReference type="EMBL" id="SIJB01000027">
    <property type="protein sequence ID" value="NBI29683.1"/>
    <property type="molecule type" value="Genomic_DNA"/>
</dbReference>
<proteinExistence type="predicted"/>
<dbReference type="CDD" id="cd04301">
    <property type="entry name" value="NAT_SF"/>
    <property type="match status" value="1"/>
</dbReference>
<dbReference type="InterPro" id="IPR016181">
    <property type="entry name" value="Acyl_CoA_acyltransferase"/>
</dbReference>
<dbReference type="RefSeq" id="WP_160646489.1">
    <property type="nucleotide sequence ID" value="NZ_SIJB01000027.1"/>
</dbReference>
<dbReference type="Proteomes" id="UP000448943">
    <property type="component" value="Unassembled WGS sequence"/>
</dbReference>
<dbReference type="PROSITE" id="PS51186">
    <property type="entry name" value="GNAT"/>
    <property type="match status" value="1"/>
</dbReference>
<dbReference type="InterPro" id="IPR000182">
    <property type="entry name" value="GNAT_dom"/>
</dbReference>
<gene>
    <name evidence="4" type="ORF">ERL59_12005</name>
</gene>
<feature type="domain" description="N-acetyltransferase" evidence="3">
    <location>
        <begin position="6"/>
        <end position="152"/>
    </location>
</feature>
<dbReference type="Pfam" id="PF00583">
    <property type="entry name" value="Acetyltransf_1"/>
    <property type="match status" value="1"/>
</dbReference>
<evidence type="ECO:0000313" key="4">
    <source>
        <dbReference type="EMBL" id="NBI29683.1"/>
    </source>
</evidence>
<dbReference type="AlphaFoldDB" id="A0A6N9Q4H4"/>
<keyword evidence="5" id="KW-1185">Reference proteome</keyword>
<keyword evidence="2" id="KW-0012">Acyltransferase</keyword>
<evidence type="ECO:0000256" key="1">
    <source>
        <dbReference type="ARBA" id="ARBA00022679"/>
    </source>
</evidence>
<sequence>MEQLRVEIVEPKHPDLRQLISKLDSELSKKYPPEAIFTIDFEKPNISETIFSIAYYGQIPVGCGAIRPLEKKVIELKRFYVDSSYRNKGIASVILNFLEGKAKELHYKVIKLETGIKQSEAISFYKKHGYHEIEAFGEYIYSKSSLCFEKKL</sequence>
<dbReference type="Gene3D" id="3.40.630.30">
    <property type="match status" value="1"/>
</dbReference>
<dbReference type="GO" id="GO:0016747">
    <property type="term" value="F:acyltransferase activity, transferring groups other than amino-acyl groups"/>
    <property type="evidence" value="ECO:0007669"/>
    <property type="project" value="InterPro"/>
</dbReference>